<name>A0A1X7UB04_AMPQE</name>
<dbReference type="OrthoDB" id="10253954at2759"/>
<dbReference type="SUPFAM" id="SSF49265">
    <property type="entry name" value="Fibronectin type III"/>
    <property type="match status" value="1"/>
</dbReference>
<dbReference type="CDD" id="cd00063">
    <property type="entry name" value="FN3"/>
    <property type="match status" value="1"/>
</dbReference>
<keyword evidence="1" id="KW-0732">Signal</keyword>
<reference evidence="3" key="1">
    <citation type="submission" date="2017-05" db="UniProtKB">
        <authorList>
            <consortium name="EnsemblMetazoa"/>
        </authorList>
    </citation>
    <scope>IDENTIFICATION</scope>
</reference>
<dbReference type="EnsemblMetazoa" id="Aqu2.1.24636_001">
    <property type="protein sequence ID" value="Aqu2.1.24636_001"/>
    <property type="gene ID" value="Aqu2.1.24636"/>
</dbReference>
<dbReference type="InterPro" id="IPR003961">
    <property type="entry name" value="FN3_dom"/>
</dbReference>
<evidence type="ECO:0000313" key="3">
    <source>
        <dbReference type="EnsemblMetazoa" id="Aqu2.1.24636_001"/>
    </source>
</evidence>
<dbReference type="InterPro" id="IPR036116">
    <property type="entry name" value="FN3_sf"/>
</dbReference>
<proteinExistence type="predicted"/>
<evidence type="ECO:0000256" key="1">
    <source>
        <dbReference type="SAM" id="SignalP"/>
    </source>
</evidence>
<dbReference type="InParanoid" id="A0A1X7UB04"/>
<feature type="signal peptide" evidence="1">
    <location>
        <begin position="1"/>
        <end position="19"/>
    </location>
</feature>
<dbReference type="Gene3D" id="2.60.40.10">
    <property type="entry name" value="Immunoglobulins"/>
    <property type="match status" value="1"/>
</dbReference>
<sequence length="802" mass="88238">MYDAVSLLLLSVAFWLGLNIDIGAISTCPCPPTSGGIYMMMGSLCNISNNTYFQDVEIRSSSLECGVPGYALNGGELIGPNGAVPCPGNNSNLECAVGSGANITISIQSTNNILTSGEGWYRCCLPTSCSDPNAYVFRFKIYRWLDIDEFNVEAESMTDSHIFRYVLSCRKVGHSMYDVRITCGDQVLRSYTGCIDNTVDECESTSGRNSKTKIYTTPVLTWRIIEGRLGYGSVSHVISVVECNCVLTLNASINVTRTFNITAPDNRISGSVIRRTISTITASIPEDTEAEGYALTVFDSRISVFRFVRWIRVNGSSNTIITAYDLDPAGSYFLYSSFTRLLIGRISGVWSGSPEHCQSSGIYITHKGNCYSNDNEIFYDYELNSVNHSLSCVLPSSSLTTGEWVRVTDSANEAVTCNTSDFHCIEVNASYTRSGHQTYASLGLYFPSDNELQTNLEGLYKCCLNASCTTSGTSEITAFIYRGLSDITVELPSDYILPQTYTLHAIKDGNKNYSLSFVWYYEPDSASSTEITAGFCSWQIGYNCSIGNGTILDQSNETIDYTLTVTWNGESTNGPVQTQSKNGDHRYRFYIRFSTAELDDITERNRYITVAVPASAPSSLTMINKTARTITIEWTGLGGDADEYVVYVTNNTDTVQRVQVVDGCRTSVKVTGLNGSTTYNITVRAKQHLLGPPSNTITVETLKQIIPIEVSLLIQLSTSIHCLTPSDMDPLTDVTWLVNGMMKNNTMYASIDSLTYNNTLLVHPDPLEVTINVTCIAMFGGTNYYSQSVTLHRMIIILSIIS</sequence>
<dbReference type="AlphaFoldDB" id="A0A1X7UB04"/>
<dbReference type="InterPro" id="IPR013783">
    <property type="entry name" value="Ig-like_fold"/>
</dbReference>
<protein>
    <recommendedName>
        <fullName evidence="2">Fibronectin type-III domain-containing protein</fullName>
    </recommendedName>
</protein>
<dbReference type="PROSITE" id="PS50853">
    <property type="entry name" value="FN3"/>
    <property type="match status" value="1"/>
</dbReference>
<accession>A0A1X7UB04</accession>
<feature type="domain" description="Fibronectin type-III" evidence="2">
    <location>
        <begin position="616"/>
        <end position="704"/>
    </location>
</feature>
<feature type="chain" id="PRO_5013367408" description="Fibronectin type-III domain-containing protein" evidence="1">
    <location>
        <begin position="20"/>
        <end position="802"/>
    </location>
</feature>
<evidence type="ECO:0000259" key="2">
    <source>
        <dbReference type="PROSITE" id="PS50853"/>
    </source>
</evidence>
<dbReference type="SMART" id="SM00060">
    <property type="entry name" value="FN3"/>
    <property type="match status" value="1"/>
</dbReference>
<organism evidence="3">
    <name type="scientific">Amphimedon queenslandica</name>
    <name type="common">Sponge</name>
    <dbReference type="NCBI Taxonomy" id="400682"/>
    <lineage>
        <taxon>Eukaryota</taxon>
        <taxon>Metazoa</taxon>
        <taxon>Porifera</taxon>
        <taxon>Demospongiae</taxon>
        <taxon>Heteroscleromorpha</taxon>
        <taxon>Haplosclerida</taxon>
        <taxon>Niphatidae</taxon>
        <taxon>Amphimedon</taxon>
    </lineage>
</organism>
<dbReference type="Pfam" id="PF00041">
    <property type="entry name" value="fn3"/>
    <property type="match status" value="1"/>
</dbReference>